<dbReference type="Gene3D" id="3.40.50.720">
    <property type="entry name" value="NAD(P)-binding Rossmann-like Domain"/>
    <property type="match status" value="1"/>
</dbReference>
<dbReference type="InterPro" id="IPR050259">
    <property type="entry name" value="SDR"/>
</dbReference>
<evidence type="ECO:0000256" key="2">
    <source>
        <dbReference type="RuleBase" id="RU000363"/>
    </source>
</evidence>
<dbReference type="PRINTS" id="PR00080">
    <property type="entry name" value="SDRFAMILY"/>
</dbReference>
<sequence length="248" mass="26836">MTSHVVLITGATGGVGKALSYCFATKGYLVAIGYHSNKQQAENLAAELNAKGYQTLAINIDYRSRNTIQQSLLAIENYFGSKVSILINNGAIAQEKPFATITDSDWQTMLDINLQGPFRATQEVLPFMQQQHWGRIINITSIGGQWGGFNQVHYAASKAALINFTQSIAKIYSADGIASMAVAIGLVATDMSANELATEAGKEKVRNIPARRLAAAEEIAIQVENLCQDNAFYLTGQTLNMNGGMYFG</sequence>
<dbReference type="Proteomes" id="UP000676428">
    <property type="component" value="Chromosome"/>
</dbReference>
<evidence type="ECO:0000313" key="4">
    <source>
        <dbReference type="Proteomes" id="UP000676428"/>
    </source>
</evidence>
<proteinExistence type="inferred from homology"/>
<dbReference type="EMBL" id="CP074572">
    <property type="protein sequence ID" value="QVK23743.1"/>
    <property type="molecule type" value="Genomic_DNA"/>
</dbReference>
<protein>
    <submittedName>
        <fullName evidence="3">SDR family NAD(P)-dependent oxidoreductase</fullName>
    </submittedName>
</protein>
<name>A0ABX8DGG9_9GAMM</name>
<dbReference type="PROSITE" id="PS00061">
    <property type="entry name" value="ADH_SHORT"/>
    <property type="match status" value="1"/>
</dbReference>
<comment type="similarity">
    <text evidence="1 2">Belongs to the short-chain dehydrogenases/reductases (SDR) family.</text>
</comment>
<gene>
    <name evidence="3" type="ORF">KHX94_03310</name>
</gene>
<dbReference type="SUPFAM" id="SSF51735">
    <property type="entry name" value="NAD(P)-binding Rossmann-fold domains"/>
    <property type="match status" value="1"/>
</dbReference>
<evidence type="ECO:0000256" key="1">
    <source>
        <dbReference type="ARBA" id="ARBA00006484"/>
    </source>
</evidence>
<dbReference type="InterPro" id="IPR002347">
    <property type="entry name" value="SDR_fam"/>
</dbReference>
<dbReference type="PANTHER" id="PTHR42879:SF2">
    <property type="entry name" value="3-OXOACYL-[ACYL-CARRIER-PROTEIN] REDUCTASE FABG"/>
    <property type="match status" value="1"/>
</dbReference>
<organism evidence="3 4">
    <name type="scientific">Shewanella dokdonensis</name>
    <dbReference type="NCBI Taxonomy" id="712036"/>
    <lineage>
        <taxon>Bacteria</taxon>
        <taxon>Pseudomonadati</taxon>
        <taxon>Pseudomonadota</taxon>
        <taxon>Gammaproteobacteria</taxon>
        <taxon>Alteromonadales</taxon>
        <taxon>Shewanellaceae</taxon>
        <taxon>Shewanella</taxon>
    </lineage>
</organism>
<dbReference type="PANTHER" id="PTHR42879">
    <property type="entry name" value="3-OXOACYL-(ACYL-CARRIER-PROTEIN) REDUCTASE"/>
    <property type="match status" value="1"/>
</dbReference>
<dbReference type="Pfam" id="PF00106">
    <property type="entry name" value="adh_short"/>
    <property type="match status" value="1"/>
</dbReference>
<evidence type="ECO:0000313" key="3">
    <source>
        <dbReference type="EMBL" id="QVK23743.1"/>
    </source>
</evidence>
<dbReference type="InterPro" id="IPR036291">
    <property type="entry name" value="NAD(P)-bd_dom_sf"/>
</dbReference>
<dbReference type="PRINTS" id="PR00081">
    <property type="entry name" value="GDHRDH"/>
</dbReference>
<accession>A0ABX8DGG9</accession>
<dbReference type="RefSeq" id="WP_213682360.1">
    <property type="nucleotide sequence ID" value="NZ_CP074572.1"/>
</dbReference>
<reference evidence="3 4" key="1">
    <citation type="journal article" date="2012" name="Int. J. Syst. Evol. Microbiol.">
        <title>Shewanella dokdonensis sp. nov., isolated from seawater.</title>
        <authorList>
            <person name="Sung H.R."/>
            <person name="Yoon J.H."/>
            <person name="Ghim S.Y."/>
        </authorList>
    </citation>
    <scope>NUCLEOTIDE SEQUENCE [LARGE SCALE GENOMIC DNA]</scope>
    <source>
        <strain evidence="3 4">DSM 23626</strain>
    </source>
</reference>
<dbReference type="InterPro" id="IPR020904">
    <property type="entry name" value="Sc_DH/Rdtase_CS"/>
</dbReference>
<keyword evidence="4" id="KW-1185">Reference proteome</keyword>